<protein>
    <recommendedName>
        <fullName evidence="2">Subtelomeric hrmA-associated cluster protein AFUB-079030/YDR124W-like helical bundle domain-containing protein</fullName>
    </recommendedName>
</protein>
<dbReference type="Pfam" id="PF11001">
    <property type="entry name" value="AFUB_07903_YDR124W_hel"/>
    <property type="match status" value="1"/>
</dbReference>
<evidence type="ECO:0000256" key="1">
    <source>
        <dbReference type="SAM" id="MobiDB-lite"/>
    </source>
</evidence>
<evidence type="ECO:0000259" key="2">
    <source>
        <dbReference type="Pfam" id="PF11001"/>
    </source>
</evidence>
<feature type="domain" description="Subtelomeric hrmA-associated cluster protein AFUB-079030/YDR124W-like helical bundle" evidence="2">
    <location>
        <begin position="87"/>
        <end position="207"/>
    </location>
</feature>
<dbReference type="EMBL" id="BTGD01000005">
    <property type="protein sequence ID" value="GMM55570.1"/>
    <property type="molecule type" value="Genomic_DNA"/>
</dbReference>
<dbReference type="Proteomes" id="UP001377567">
    <property type="component" value="Unassembled WGS sequence"/>
</dbReference>
<proteinExistence type="predicted"/>
<feature type="region of interest" description="Disordered" evidence="1">
    <location>
        <begin position="231"/>
        <end position="280"/>
    </location>
</feature>
<dbReference type="InterPro" id="IPR021264">
    <property type="entry name" value="AFUB_079030/YDR124W-like"/>
</dbReference>
<feature type="compositionally biased region" description="Polar residues" evidence="1">
    <location>
        <begin position="231"/>
        <end position="241"/>
    </location>
</feature>
<feature type="compositionally biased region" description="Low complexity" evidence="1">
    <location>
        <begin position="254"/>
        <end position="278"/>
    </location>
</feature>
<sequence length="322" mass="35846">MAESGTVRKLLQILLKDDIEFLLLLDNPVERKKSGELFTEGYASHGKYRVIPDCVCQLVPTGKLVELGVTVAGVPHIEIFDTVNLDLSNNSAVKEYVYIALQTLRQLPCKALAKMLIRIVEPKKKNKHPYKGGIDSRPPWWPDSVIHKEPDHLPKEARLMLLAHLIITVFPKRYPKKFISRMGMAAVRTLNFHPHSYKYELVKALFEVSLNLRKGQGNVIKLVVPNSVNNGTVKSEQQLPSESADLLSSDGTISLDSSNSSQDGDSSNASSGVSTSASEDGDVPFHLFDYLMGDLPEPLQWSEEDGENTSGEFMISELDRMQ</sequence>
<organism evidence="3 4">
    <name type="scientific">Maudiozyma humilis</name>
    <name type="common">Sour dough yeast</name>
    <name type="synonym">Kazachstania humilis</name>
    <dbReference type="NCBI Taxonomy" id="51915"/>
    <lineage>
        <taxon>Eukaryota</taxon>
        <taxon>Fungi</taxon>
        <taxon>Dikarya</taxon>
        <taxon>Ascomycota</taxon>
        <taxon>Saccharomycotina</taxon>
        <taxon>Saccharomycetes</taxon>
        <taxon>Saccharomycetales</taxon>
        <taxon>Saccharomycetaceae</taxon>
        <taxon>Maudiozyma</taxon>
    </lineage>
</organism>
<evidence type="ECO:0000313" key="3">
    <source>
        <dbReference type="EMBL" id="GMM55570.1"/>
    </source>
</evidence>
<accession>A0AAV5RVH4</accession>
<name>A0AAV5RVH4_MAUHU</name>
<dbReference type="PANTHER" id="PTHR36102">
    <property type="entry name" value="CHROMOSOME 10, WHOLE GENOME SHOTGUN SEQUENCE"/>
    <property type="match status" value="1"/>
</dbReference>
<evidence type="ECO:0000313" key="4">
    <source>
        <dbReference type="Proteomes" id="UP001377567"/>
    </source>
</evidence>
<dbReference type="InterPro" id="IPR047092">
    <property type="entry name" value="AFUB_07903/YDR124W-like_hel"/>
</dbReference>
<gene>
    <name evidence="3" type="ORF">DAKH74_021860</name>
</gene>
<reference evidence="3 4" key="1">
    <citation type="journal article" date="2023" name="Elife">
        <title>Identification of key yeast species and microbe-microbe interactions impacting larval growth of Drosophila in the wild.</title>
        <authorList>
            <person name="Mure A."/>
            <person name="Sugiura Y."/>
            <person name="Maeda R."/>
            <person name="Honda K."/>
            <person name="Sakurai N."/>
            <person name="Takahashi Y."/>
            <person name="Watada M."/>
            <person name="Katoh T."/>
            <person name="Gotoh A."/>
            <person name="Gotoh Y."/>
            <person name="Taniguchi I."/>
            <person name="Nakamura K."/>
            <person name="Hayashi T."/>
            <person name="Katayama T."/>
            <person name="Uemura T."/>
            <person name="Hattori Y."/>
        </authorList>
    </citation>
    <scope>NUCLEOTIDE SEQUENCE [LARGE SCALE GENOMIC DNA]</scope>
    <source>
        <strain evidence="3 4">KH-74</strain>
    </source>
</reference>
<comment type="caution">
    <text evidence="3">The sequence shown here is derived from an EMBL/GenBank/DDBJ whole genome shotgun (WGS) entry which is preliminary data.</text>
</comment>
<dbReference type="PANTHER" id="PTHR36102:SF1">
    <property type="entry name" value="YDR124W-LIKE HELICAL BUNDLE DOMAIN-CONTAINING PROTEIN"/>
    <property type="match status" value="1"/>
</dbReference>
<keyword evidence="4" id="KW-1185">Reference proteome</keyword>
<dbReference type="AlphaFoldDB" id="A0AAV5RVH4"/>